<proteinExistence type="predicted"/>
<protein>
    <submittedName>
        <fullName evidence="1">Uncharacterized protein</fullName>
    </submittedName>
</protein>
<dbReference type="AlphaFoldDB" id="A0A3L6Q2A8"/>
<evidence type="ECO:0000313" key="2">
    <source>
        <dbReference type="Proteomes" id="UP000275267"/>
    </source>
</evidence>
<organism evidence="1 2">
    <name type="scientific">Panicum miliaceum</name>
    <name type="common">Proso millet</name>
    <name type="synonym">Broomcorn millet</name>
    <dbReference type="NCBI Taxonomy" id="4540"/>
    <lineage>
        <taxon>Eukaryota</taxon>
        <taxon>Viridiplantae</taxon>
        <taxon>Streptophyta</taxon>
        <taxon>Embryophyta</taxon>
        <taxon>Tracheophyta</taxon>
        <taxon>Spermatophyta</taxon>
        <taxon>Magnoliopsida</taxon>
        <taxon>Liliopsida</taxon>
        <taxon>Poales</taxon>
        <taxon>Poaceae</taxon>
        <taxon>PACMAD clade</taxon>
        <taxon>Panicoideae</taxon>
        <taxon>Panicodae</taxon>
        <taxon>Paniceae</taxon>
        <taxon>Panicinae</taxon>
        <taxon>Panicum</taxon>
        <taxon>Panicum sect. Panicum</taxon>
    </lineage>
</organism>
<reference evidence="2" key="1">
    <citation type="journal article" date="2019" name="Nat. Commun.">
        <title>The genome of broomcorn millet.</title>
        <authorList>
            <person name="Zou C."/>
            <person name="Miki D."/>
            <person name="Li D."/>
            <person name="Tang Q."/>
            <person name="Xiao L."/>
            <person name="Rajput S."/>
            <person name="Deng P."/>
            <person name="Jia W."/>
            <person name="Huang R."/>
            <person name="Zhang M."/>
            <person name="Sun Y."/>
            <person name="Hu J."/>
            <person name="Fu X."/>
            <person name="Schnable P.S."/>
            <person name="Li F."/>
            <person name="Zhang H."/>
            <person name="Feng B."/>
            <person name="Zhu X."/>
            <person name="Liu R."/>
            <person name="Schnable J.C."/>
            <person name="Zhu J.-K."/>
            <person name="Zhang H."/>
        </authorList>
    </citation>
    <scope>NUCLEOTIDE SEQUENCE [LARGE SCALE GENOMIC DNA]</scope>
</reference>
<sequence>MAELGLNGATLFYTMRERCVMPLAERRLPMCLYSGPSDPDRSLAEELLEDEVVSWLFIVLKGADRDDFKTLAPFDSKNPPNLVSLPSDYSLVM</sequence>
<gene>
    <name evidence="1" type="ORF">C2845_PM17G10490</name>
</gene>
<dbReference type="EMBL" id="PQIB02000014">
    <property type="protein sequence ID" value="RLM69613.1"/>
    <property type="molecule type" value="Genomic_DNA"/>
</dbReference>
<keyword evidence="2" id="KW-1185">Reference proteome</keyword>
<comment type="caution">
    <text evidence="1">The sequence shown here is derived from an EMBL/GenBank/DDBJ whole genome shotgun (WGS) entry which is preliminary data.</text>
</comment>
<dbReference type="Proteomes" id="UP000275267">
    <property type="component" value="Unassembled WGS sequence"/>
</dbReference>
<accession>A0A3L6Q2A8</accession>
<evidence type="ECO:0000313" key="1">
    <source>
        <dbReference type="EMBL" id="RLM69613.1"/>
    </source>
</evidence>
<name>A0A3L6Q2A8_PANMI</name>